<proteinExistence type="predicted"/>
<keyword evidence="5" id="KW-1185">Reference proteome</keyword>
<evidence type="ECO:0000313" key="4">
    <source>
        <dbReference type="EMBL" id="KZP34534.1"/>
    </source>
</evidence>
<keyword evidence="2" id="KW-0472">Membrane</keyword>
<gene>
    <name evidence="4" type="ORF">FIBSPDRAFT_846666</name>
</gene>
<dbReference type="Pfam" id="PF06916">
    <property type="entry name" value="FAM210A-B_dom"/>
    <property type="match status" value="1"/>
</dbReference>
<organism evidence="4 5">
    <name type="scientific">Athelia psychrophila</name>
    <dbReference type="NCBI Taxonomy" id="1759441"/>
    <lineage>
        <taxon>Eukaryota</taxon>
        <taxon>Fungi</taxon>
        <taxon>Dikarya</taxon>
        <taxon>Basidiomycota</taxon>
        <taxon>Agaricomycotina</taxon>
        <taxon>Agaricomycetes</taxon>
        <taxon>Agaricomycetidae</taxon>
        <taxon>Atheliales</taxon>
        <taxon>Atheliaceae</taxon>
        <taxon>Athelia</taxon>
    </lineage>
</organism>
<sequence>MRRFLPRLRLFKTFNPIRPTTPILPLTSRVGLRTASPTSLTRGAQPPRSRLFSHFAARLSSQPPQSRLDDRPTLPPDASLSQRLKFLIKSYGWYALGMYIVLSAVDFGVAFAGVNLLGAEHVSRVAASVKSYAMELVYSQPLEPGREEQEAVPKSAGSHEGLYAMLVLAYTIHKTLFLPVRVGLTAALTPRLVGWLGRRGWAGGEGTRRAAKEMRERIRPKNQNRPE</sequence>
<dbReference type="InterPro" id="IPR009688">
    <property type="entry name" value="FAM210A/B-like_dom"/>
</dbReference>
<feature type="transmembrane region" description="Helical" evidence="2">
    <location>
        <begin position="91"/>
        <end position="114"/>
    </location>
</feature>
<keyword evidence="2" id="KW-1133">Transmembrane helix</keyword>
<dbReference type="PANTHER" id="PTHR21377">
    <property type="entry name" value="PROTEIN FAM210B, MITOCHONDRIAL"/>
    <property type="match status" value="1"/>
</dbReference>
<accession>A0A166X8V7</accession>
<dbReference type="InterPro" id="IPR045866">
    <property type="entry name" value="FAM210A/B-like"/>
</dbReference>
<feature type="domain" description="DUF1279" evidence="3">
    <location>
        <begin position="82"/>
        <end position="190"/>
    </location>
</feature>
<dbReference type="AlphaFoldDB" id="A0A166X8V7"/>
<dbReference type="GO" id="GO:0005739">
    <property type="term" value="C:mitochondrion"/>
    <property type="evidence" value="ECO:0007669"/>
    <property type="project" value="TreeGrafter"/>
</dbReference>
<evidence type="ECO:0000259" key="3">
    <source>
        <dbReference type="Pfam" id="PF06916"/>
    </source>
</evidence>
<dbReference type="STRING" id="436010.A0A166X8V7"/>
<evidence type="ECO:0000256" key="2">
    <source>
        <dbReference type="SAM" id="Phobius"/>
    </source>
</evidence>
<name>A0A166X8V7_9AGAM</name>
<evidence type="ECO:0000256" key="1">
    <source>
        <dbReference type="SAM" id="MobiDB-lite"/>
    </source>
</evidence>
<keyword evidence="2" id="KW-0812">Transmembrane</keyword>
<dbReference type="EMBL" id="KV417480">
    <property type="protein sequence ID" value="KZP34534.1"/>
    <property type="molecule type" value="Genomic_DNA"/>
</dbReference>
<dbReference type="OrthoDB" id="426386at2759"/>
<reference evidence="4 5" key="1">
    <citation type="journal article" date="2016" name="Mol. Biol. Evol.">
        <title>Comparative Genomics of Early-Diverging Mushroom-Forming Fungi Provides Insights into the Origins of Lignocellulose Decay Capabilities.</title>
        <authorList>
            <person name="Nagy L.G."/>
            <person name="Riley R."/>
            <person name="Tritt A."/>
            <person name="Adam C."/>
            <person name="Daum C."/>
            <person name="Floudas D."/>
            <person name="Sun H."/>
            <person name="Yadav J.S."/>
            <person name="Pangilinan J."/>
            <person name="Larsson K.H."/>
            <person name="Matsuura K."/>
            <person name="Barry K."/>
            <person name="Labutti K."/>
            <person name="Kuo R."/>
            <person name="Ohm R.A."/>
            <person name="Bhattacharya S.S."/>
            <person name="Shirouzu T."/>
            <person name="Yoshinaga Y."/>
            <person name="Martin F.M."/>
            <person name="Grigoriev I.V."/>
            <person name="Hibbett D.S."/>
        </authorList>
    </citation>
    <scope>NUCLEOTIDE SEQUENCE [LARGE SCALE GENOMIC DNA]</scope>
    <source>
        <strain evidence="4 5">CBS 109695</strain>
    </source>
</reference>
<feature type="region of interest" description="Disordered" evidence="1">
    <location>
        <begin position="206"/>
        <end position="227"/>
    </location>
</feature>
<dbReference type="Proteomes" id="UP000076532">
    <property type="component" value="Unassembled WGS sequence"/>
</dbReference>
<evidence type="ECO:0000313" key="5">
    <source>
        <dbReference type="Proteomes" id="UP000076532"/>
    </source>
</evidence>
<dbReference type="PANTHER" id="PTHR21377:SF0">
    <property type="entry name" value="PROTEIN FAM210B, MITOCHONDRIAL"/>
    <property type="match status" value="1"/>
</dbReference>
<protein>
    <recommendedName>
        <fullName evidence="3">DUF1279 domain-containing protein</fullName>
    </recommendedName>
</protein>